<dbReference type="SUPFAM" id="SSF140990">
    <property type="entry name" value="FtsH protease domain-like"/>
    <property type="match status" value="1"/>
</dbReference>
<dbReference type="Proteomes" id="UP000002899">
    <property type="component" value="Chromosome II"/>
</dbReference>
<dbReference type="FunFam" id="3.40.50.300:FF:000175">
    <property type="entry name" value="ATP-dependent zinc metalloprotease FTSH 4"/>
    <property type="match status" value="1"/>
</dbReference>
<protein>
    <submittedName>
        <fullName evidence="6">Peptidase family M41</fullName>
        <ecNumber evidence="6">3.4.24.-</ecNumber>
    </submittedName>
</protein>
<dbReference type="PANTHER" id="PTHR23076:SF97">
    <property type="entry name" value="ATP-DEPENDENT ZINC METALLOPROTEASE YME1L1"/>
    <property type="match status" value="1"/>
</dbReference>
<dbReference type="InterPro" id="IPR003959">
    <property type="entry name" value="ATPase_AAA_core"/>
</dbReference>
<feature type="compositionally biased region" description="Basic and acidic residues" evidence="4">
    <location>
        <begin position="637"/>
        <end position="649"/>
    </location>
</feature>
<dbReference type="GO" id="GO:0005524">
    <property type="term" value="F:ATP binding"/>
    <property type="evidence" value="ECO:0007669"/>
    <property type="project" value="UniProtKB-KW"/>
</dbReference>
<reference evidence="6 7" key="3">
    <citation type="journal article" date="2016" name="Sci. Rep.">
        <title>Genome-wide diversity and gene expression profiling of Babesia microti isolates identify polymorphic genes that mediate host-pathogen interactions.</title>
        <authorList>
            <person name="Silva J.C."/>
            <person name="Cornillot E."/>
            <person name="McCracken C."/>
            <person name="Usmani-Brown S."/>
            <person name="Dwivedi A."/>
            <person name="Ifeonu O.O."/>
            <person name="Crabtree J."/>
            <person name="Gotia H.T."/>
            <person name="Virji A.Z."/>
            <person name="Reynes C."/>
            <person name="Colinge J."/>
            <person name="Kumar V."/>
            <person name="Lawres L."/>
            <person name="Pazzi J.E."/>
            <person name="Pablo J.V."/>
            <person name="Hung C."/>
            <person name="Brancato J."/>
            <person name="Kumari P."/>
            <person name="Orvis J."/>
            <person name="Tretina K."/>
            <person name="Chibucos M."/>
            <person name="Ott S."/>
            <person name="Sadzewicz L."/>
            <person name="Sengamalay N."/>
            <person name="Shetty A.C."/>
            <person name="Su Q."/>
            <person name="Tallon L."/>
            <person name="Fraser C.M."/>
            <person name="Frutos R."/>
            <person name="Molina D.M."/>
            <person name="Krause P.J."/>
            <person name="Ben Mamoun C."/>
        </authorList>
    </citation>
    <scope>NUCLEOTIDE SEQUENCE [LARGE SCALE GENOMIC DNA]</scope>
    <source>
        <strain evidence="6 7">RI</strain>
    </source>
</reference>
<dbReference type="Pfam" id="PF00004">
    <property type="entry name" value="AAA"/>
    <property type="match status" value="1"/>
</dbReference>
<comment type="similarity">
    <text evidence="2">In the N-terminal section; belongs to the AAA ATPase family.</text>
</comment>
<evidence type="ECO:0000256" key="4">
    <source>
        <dbReference type="SAM" id="MobiDB-lite"/>
    </source>
</evidence>
<dbReference type="GeneID" id="24424393"/>
<dbReference type="InterPro" id="IPR027417">
    <property type="entry name" value="P-loop_NTPase"/>
</dbReference>
<organism evidence="6 7">
    <name type="scientific">Babesia microti (strain RI)</name>
    <dbReference type="NCBI Taxonomy" id="1133968"/>
    <lineage>
        <taxon>Eukaryota</taxon>
        <taxon>Sar</taxon>
        <taxon>Alveolata</taxon>
        <taxon>Apicomplexa</taxon>
        <taxon>Aconoidasida</taxon>
        <taxon>Piroplasmida</taxon>
        <taxon>Babesiidae</taxon>
        <taxon>Babesia</taxon>
    </lineage>
</organism>
<comment type="similarity">
    <text evidence="3">Belongs to the AAA ATPase family.</text>
</comment>
<proteinExistence type="inferred from homology"/>
<feature type="domain" description="AAA+ ATPase" evidence="5">
    <location>
        <begin position="232"/>
        <end position="368"/>
    </location>
</feature>
<dbReference type="GO" id="GO:0016887">
    <property type="term" value="F:ATP hydrolysis activity"/>
    <property type="evidence" value="ECO:0007669"/>
    <property type="project" value="InterPro"/>
</dbReference>
<keyword evidence="3" id="KW-0547">Nucleotide-binding</keyword>
<dbReference type="GO" id="GO:0005739">
    <property type="term" value="C:mitochondrion"/>
    <property type="evidence" value="ECO:0007669"/>
    <property type="project" value="TreeGrafter"/>
</dbReference>
<dbReference type="Gene3D" id="1.10.8.60">
    <property type="match status" value="1"/>
</dbReference>
<name>A0A1R4AAT7_BABMR</name>
<keyword evidence="3" id="KW-0067">ATP-binding</keyword>
<evidence type="ECO:0000313" key="6">
    <source>
        <dbReference type="EMBL" id="SJK86074.1"/>
    </source>
</evidence>
<dbReference type="GO" id="GO:0004176">
    <property type="term" value="F:ATP-dependent peptidase activity"/>
    <property type="evidence" value="ECO:0007669"/>
    <property type="project" value="InterPro"/>
</dbReference>
<comment type="similarity">
    <text evidence="1">In the C-terminal section; belongs to the peptidase M41 family.</text>
</comment>
<evidence type="ECO:0000313" key="7">
    <source>
        <dbReference type="Proteomes" id="UP000002899"/>
    </source>
</evidence>
<dbReference type="CDD" id="cd19501">
    <property type="entry name" value="RecA-like_FtsH"/>
    <property type="match status" value="1"/>
</dbReference>
<dbReference type="InterPro" id="IPR003593">
    <property type="entry name" value="AAA+_ATPase"/>
</dbReference>
<dbReference type="Pfam" id="PF01434">
    <property type="entry name" value="Peptidase_M41"/>
    <property type="match status" value="1"/>
</dbReference>
<reference evidence="6 7" key="2">
    <citation type="journal article" date="2013" name="PLoS ONE">
        <title>Whole genome mapping and re-organization of the nuclear and mitochondrial genomes of Babesia microti isolates.</title>
        <authorList>
            <person name="Cornillot E."/>
            <person name="Dassouli A."/>
            <person name="Garg A."/>
            <person name="Pachikara N."/>
            <person name="Randazzo S."/>
            <person name="Depoix D."/>
            <person name="Carcy B."/>
            <person name="Delbecq S."/>
            <person name="Frutos R."/>
            <person name="Silva J.C."/>
            <person name="Sutton R."/>
            <person name="Krause P.J."/>
            <person name="Mamoun C.B."/>
        </authorList>
    </citation>
    <scope>NUCLEOTIDE SEQUENCE [LARGE SCALE GENOMIC DNA]</scope>
    <source>
        <strain evidence="6 7">RI</strain>
    </source>
</reference>
<reference evidence="6 7" key="1">
    <citation type="journal article" date="2012" name="Nucleic Acids Res.">
        <title>Sequencing of the smallest Apicomplexan genome from the human pathogen Babesia microti.</title>
        <authorList>
            <person name="Cornillot E."/>
            <person name="Hadj-Kaddour K."/>
            <person name="Dassouli A."/>
            <person name="Noel B."/>
            <person name="Ranwez V."/>
            <person name="Vacherie B."/>
            <person name="Augagneur Y."/>
            <person name="Bres V."/>
            <person name="Duclos A."/>
            <person name="Randazzo S."/>
            <person name="Carcy B."/>
            <person name="Debierre-Grockiego F."/>
            <person name="Delbecq S."/>
            <person name="Moubri-Menage K."/>
            <person name="Shams-Eldin H."/>
            <person name="Usmani-Brown S."/>
            <person name="Bringaud F."/>
            <person name="Wincker P."/>
            <person name="Vivares C.P."/>
            <person name="Schwarz R.T."/>
            <person name="Schetters T.P."/>
            <person name="Krause P.J."/>
            <person name="Gorenflot A."/>
            <person name="Berry V."/>
            <person name="Barbe V."/>
            <person name="Ben Mamoun C."/>
        </authorList>
    </citation>
    <scope>NUCLEOTIDE SEQUENCE [LARGE SCALE GENOMIC DNA]</scope>
    <source>
        <strain evidence="6 7">RI</strain>
    </source>
</reference>
<dbReference type="InterPro" id="IPR000642">
    <property type="entry name" value="Peptidase_M41"/>
</dbReference>
<dbReference type="Gene3D" id="3.40.50.300">
    <property type="entry name" value="P-loop containing nucleotide triphosphate hydrolases"/>
    <property type="match status" value="1"/>
</dbReference>
<gene>
    <name evidence="6" type="ORF">BMR1_02g03060</name>
</gene>
<accession>A0A1R4AAT7</accession>
<keyword evidence="6" id="KW-0378">Hydrolase</keyword>
<dbReference type="VEuPathDB" id="PiroplasmaDB:BMR1_02g03060"/>
<dbReference type="OrthoDB" id="1413014at2759"/>
<evidence type="ECO:0000256" key="3">
    <source>
        <dbReference type="RuleBase" id="RU003651"/>
    </source>
</evidence>
<dbReference type="FunFam" id="1.10.8.60:FF:000001">
    <property type="entry name" value="ATP-dependent zinc metalloprotease FtsH"/>
    <property type="match status" value="1"/>
</dbReference>
<sequence length="665" mass="74024">MIFHRLILQFTPCRVQFRSIYTPSPAYTRFLRLKKAVDRDGPDGKLNETYLRAARNVDPNLVIDAVEAAKRKGHVIEDNILKEYIKALVDTKQLDQTNLDNFITKQKKDQRESTDTNASSIYDARSGQINLQNDSKNPLYVVVRETAIGNIWKLLRIAAVAGLFLAGVSTWFDTVSTNIQKGVKFSNKVVTVAESDTTFDDVKGCDEVMDEIVEIVEYLKHPEKFERLGAKLPKGILLCGPPGTGKTLIARAIAGEAKVPFIHTSGSEFEEMFVGVGARRIRDLFKTARQIAPCIIFIDELDAVGSKRSTTDHNTVRMTLNQLLVELDGFKKNEGIVVICATNFPESLDKALTRPGRLDKTIHIPLPDLQGRFEILKLYSKKIAINRDVDLYSVAKFTVGMTGAELFNILNLAAIKSSIKNAAGVTMAEIDEAYDRVVVGLKRKLKSTDRERRATAYHEGGHAIVNLNTKIAGKLRKATILPRGPTLGATWKVPDEKNDTRTSELHAEIDILMGGMAAEEVIYGKENISTGCSSDLQKATDLARTLVLNYGVGIPNTIGPMSLDTRSYAELGEDMKNKVDETVQKHLNSSYERAKKIIIDNLPGLHNLADALVEFETLNAQEVDFAIQGKSKLIKQRREREARQSKELKATAPFSTYKQQPVYKT</sequence>
<dbReference type="PANTHER" id="PTHR23076">
    <property type="entry name" value="METALLOPROTEASE M41 FTSH"/>
    <property type="match status" value="1"/>
</dbReference>
<evidence type="ECO:0000256" key="2">
    <source>
        <dbReference type="ARBA" id="ARBA00010550"/>
    </source>
</evidence>
<evidence type="ECO:0000259" key="5">
    <source>
        <dbReference type="SMART" id="SM00382"/>
    </source>
</evidence>
<dbReference type="InterPro" id="IPR037219">
    <property type="entry name" value="Peptidase_M41-like"/>
</dbReference>
<feature type="region of interest" description="Disordered" evidence="4">
    <location>
        <begin position="637"/>
        <end position="665"/>
    </location>
</feature>
<dbReference type="SMART" id="SM00382">
    <property type="entry name" value="AAA"/>
    <property type="match status" value="1"/>
</dbReference>
<keyword evidence="7" id="KW-1185">Reference proteome</keyword>
<dbReference type="PROSITE" id="PS00674">
    <property type="entry name" value="AAA"/>
    <property type="match status" value="1"/>
</dbReference>
<dbReference type="EC" id="3.4.24.-" evidence="6"/>
<dbReference type="EMBL" id="FO082872">
    <property type="protein sequence ID" value="SJK86074.1"/>
    <property type="molecule type" value="Genomic_DNA"/>
</dbReference>
<dbReference type="InterPro" id="IPR003960">
    <property type="entry name" value="ATPase_AAA_CS"/>
</dbReference>
<evidence type="ECO:0000256" key="1">
    <source>
        <dbReference type="ARBA" id="ARBA00010044"/>
    </source>
</evidence>
<dbReference type="SUPFAM" id="SSF52540">
    <property type="entry name" value="P-loop containing nucleoside triphosphate hydrolases"/>
    <property type="match status" value="1"/>
</dbReference>
<dbReference type="AlphaFoldDB" id="A0A1R4AAT7"/>
<dbReference type="Gene3D" id="1.20.58.760">
    <property type="entry name" value="Peptidase M41"/>
    <property type="match status" value="1"/>
</dbReference>
<dbReference type="GO" id="GO:0004222">
    <property type="term" value="F:metalloendopeptidase activity"/>
    <property type="evidence" value="ECO:0007669"/>
    <property type="project" value="InterPro"/>
</dbReference>
<dbReference type="KEGG" id="bmic:BMR1_02g03060"/>
<dbReference type="RefSeq" id="XP_021338270.1">
    <property type="nucleotide sequence ID" value="XM_021481652.1"/>
</dbReference>
<dbReference type="GO" id="GO:0006508">
    <property type="term" value="P:proteolysis"/>
    <property type="evidence" value="ECO:0007669"/>
    <property type="project" value="InterPro"/>
</dbReference>